<evidence type="ECO:0000313" key="2">
    <source>
        <dbReference type="EMBL" id="JAD53565.1"/>
    </source>
</evidence>
<protein>
    <submittedName>
        <fullName evidence="2">Uncharacterized protein</fullName>
    </submittedName>
</protein>
<dbReference type="EMBL" id="GBRH01244330">
    <property type="protein sequence ID" value="JAD53565.1"/>
    <property type="molecule type" value="Transcribed_RNA"/>
</dbReference>
<feature type="region of interest" description="Disordered" evidence="1">
    <location>
        <begin position="1"/>
        <end position="22"/>
    </location>
</feature>
<accession>A0A0A9AXD5</accession>
<reference evidence="2" key="2">
    <citation type="journal article" date="2015" name="Data Brief">
        <title>Shoot transcriptome of the giant reed, Arundo donax.</title>
        <authorList>
            <person name="Barrero R.A."/>
            <person name="Guerrero F.D."/>
            <person name="Moolhuijzen P."/>
            <person name="Goolsby J.A."/>
            <person name="Tidwell J."/>
            <person name="Bellgard S.E."/>
            <person name="Bellgard M.I."/>
        </authorList>
    </citation>
    <scope>NUCLEOTIDE SEQUENCE</scope>
    <source>
        <tissue evidence="2">Shoot tissue taken approximately 20 cm above the soil surface</tissue>
    </source>
</reference>
<proteinExistence type="predicted"/>
<organism evidence="2">
    <name type="scientific">Arundo donax</name>
    <name type="common">Giant reed</name>
    <name type="synonym">Donax arundinaceus</name>
    <dbReference type="NCBI Taxonomy" id="35708"/>
    <lineage>
        <taxon>Eukaryota</taxon>
        <taxon>Viridiplantae</taxon>
        <taxon>Streptophyta</taxon>
        <taxon>Embryophyta</taxon>
        <taxon>Tracheophyta</taxon>
        <taxon>Spermatophyta</taxon>
        <taxon>Magnoliopsida</taxon>
        <taxon>Liliopsida</taxon>
        <taxon>Poales</taxon>
        <taxon>Poaceae</taxon>
        <taxon>PACMAD clade</taxon>
        <taxon>Arundinoideae</taxon>
        <taxon>Arundineae</taxon>
        <taxon>Arundo</taxon>
    </lineage>
</organism>
<reference evidence="2" key="1">
    <citation type="submission" date="2014-09" db="EMBL/GenBank/DDBJ databases">
        <authorList>
            <person name="Magalhaes I.L.F."/>
            <person name="Oliveira U."/>
            <person name="Santos F.R."/>
            <person name="Vidigal T.H.D.A."/>
            <person name="Brescovit A.D."/>
            <person name="Santos A.J."/>
        </authorList>
    </citation>
    <scope>NUCLEOTIDE SEQUENCE</scope>
    <source>
        <tissue evidence="2">Shoot tissue taken approximately 20 cm above the soil surface</tissue>
    </source>
</reference>
<evidence type="ECO:0000256" key="1">
    <source>
        <dbReference type="SAM" id="MobiDB-lite"/>
    </source>
</evidence>
<name>A0A0A9AXD5_ARUDO</name>
<dbReference type="AlphaFoldDB" id="A0A0A9AXD5"/>
<sequence>MKLKVPPPPNKKRGLRLYNLPI</sequence>